<reference evidence="2 3" key="1">
    <citation type="submission" date="2016-10" db="EMBL/GenBank/DDBJ databases">
        <authorList>
            <person name="Varghese N."/>
            <person name="Submissions S."/>
        </authorList>
    </citation>
    <scope>NUCLEOTIDE SEQUENCE [LARGE SCALE GENOMIC DNA]</scope>
    <source>
        <strain evidence="2 3">LMG 22274</strain>
    </source>
</reference>
<dbReference type="AlphaFoldDB" id="A0A1A5X0K5"/>
<feature type="region of interest" description="Disordered" evidence="1">
    <location>
        <begin position="1"/>
        <end position="94"/>
    </location>
</feature>
<dbReference type="OrthoDB" id="8852824at2"/>
<protein>
    <submittedName>
        <fullName evidence="2">Uncharacterized protein</fullName>
    </submittedName>
</protein>
<dbReference type="Proteomes" id="UP000183529">
    <property type="component" value="Unassembled WGS sequence"/>
</dbReference>
<feature type="compositionally biased region" description="Polar residues" evidence="1">
    <location>
        <begin position="76"/>
        <end position="87"/>
    </location>
</feature>
<accession>A0A1A5X0K5</accession>
<name>A0A1A5X0K5_9BURK</name>
<dbReference type="EMBL" id="FNZM01000004">
    <property type="protein sequence ID" value="SEJ38053.1"/>
    <property type="molecule type" value="Genomic_DNA"/>
</dbReference>
<evidence type="ECO:0000256" key="1">
    <source>
        <dbReference type="SAM" id="MobiDB-lite"/>
    </source>
</evidence>
<gene>
    <name evidence="2" type="ORF">SAMN05216550_104232</name>
</gene>
<organism evidence="2 3">
    <name type="scientific">Paraburkholderia tropica</name>
    <dbReference type="NCBI Taxonomy" id="92647"/>
    <lineage>
        <taxon>Bacteria</taxon>
        <taxon>Pseudomonadati</taxon>
        <taxon>Pseudomonadota</taxon>
        <taxon>Betaproteobacteria</taxon>
        <taxon>Burkholderiales</taxon>
        <taxon>Burkholderiaceae</taxon>
        <taxon>Paraburkholderia</taxon>
    </lineage>
</organism>
<comment type="caution">
    <text evidence="2">The sequence shown here is derived from an EMBL/GenBank/DDBJ whole genome shotgun (WGS) entry which is preliminary data.</text>
</comment>
<evidence type="ECO:0000313" key="3">
    <source>
        <dbReference type="Proteomes" id="UP000183529"/>
    </source>
</evidence>
<evidence type="ECO:0000313" key="2">
    <source>
        <dbReference type="EMBL" id="SEJ38053.1"/>
    </source>
</evidence>
<proteinExistence type="predicted"/>
<dbReference type="RefSeq" id="WP_065065423.1">
    <property type="nucleotide sequence ID" value="NZ_CADFGN010000007.1"/>
</dbReference>
<dbReference type="GeneID" id="61305465"/>
<feature type="compositionally biased region" description="Basic and acidic residues" evidence="1">
    <location>
        <begin position="1"/>
        <end position="14"/>
    </location>
</feature>
<sequence>MNDRCKRTEERAREASQPATPESQEEAQSVKHPRHEGGEPVGSRHPHEPRSVGVQGHRDLERGLEDTDRRGGDAYQSRTQNDAQANRNAKPRRG</sequence>
<feature type="compositionally biased region" description="Basic and acidic residues" evidence="1">
    <location>
        <begin position="45"/>
        <end position="72"/>
    </location>
</feature>